<organism evidence="9 10">
    <name type="scientific">Cucurbita maxima</name>
    <name type="common">Pumpkin</name>
    <name type="synonym">Winter squash</name>
    <dbReference type="NCBI Taxonomy" id="3661"/>
    <lineage>
        <taxon>Eukaryota</taxon>
        <taxon>Viridiplantae</taxon>
        <taxon>Streptophyta</taxon>
        <taxon>Embryophyta</taxon>
        <taxon>Tracheophyta</taxon>
        <taxon>Spermatophyta</taxon>
        <taxon>Magnoliopsida</taxon>
        <taxon>eudicotyledons</taxon>
        <taxon>Gunneridae</taxon>
        <taxon>Pentapetalae</taxon>
        <taxon>rosids</taxon>
        <taxon>fabids</taxon>
        <taxon>Cucurbitales</taxon>
        <taxon>Cucurbitaceae</taxon>
        <taxon>Cucurbiteae</taxon>
        <taxon>Cucurbita</taxon>
    </lineage>
</organism>
<accession>A0A6J1KBR5</accession>
<keyword evidence="6" id="KW-0732">Signal</keyword>
<dbReference type="PANTHER" id="PTHR21576:SF11">
    <property type="entry name" value="MAJOR FACILITATOR SUPERFAMILY PROTEIN"/>
    <property type="match status" value="1"/>
</dbReference>
<evidence type="ECO:0000256" key="3">
    <source>
        <dbReference type="ARBA" id="ARBA00022989"/>
    </source>
</evidence>
<evidence type="ECO:0000313" key="10">
    <source>
        <dbReference type="RefSeq" id="XP_022998130.1"/>
    </source>
</evidence>
<evidence type="ECO:0000256" key="1">
    <source>
        <dbReference type="ARBA" id="ARBA00004141"/>
    </source>
</evidence>
<feature type="transmembrane region" description="Helical" evidence="5">
    <location>
        <begin position="235"/>
        <end position="254"/>
    </location>
</feature>
<feature type="transmembrane region" description="Helical" evidence="5">
    <location>
        <begin position="357"/>
        <end position="375"/>
    </location>
</feature>
<comment type="subcellular location">
    <subcellularLocation>
        <location evidence="1">Membrane</location>
        <topology evidence="1">Multi-pass membrane protein</topology>
    </subcellularLocation>
</comment>
<keyword evidence="9" id="KW-1185">Reference proteome</keyword>
<keyword evidence="3 5" id="KW-1133">Transmembrane helix</keyword>
<feature type="chain" id="PRO_5026991939" evidence="6">
    <location>
        <begin position="23"/>
        <end position="506"/>
    </location>
</feature>
<dbReference type="KEGG" id="cmax:111492867"/>
<keyword evidence="2 5" id="KW-0812">Transmembrane</keyword>
<evidence type="ECO:0000259" key="8">
    <source>
        <dbReference type="Pfam" id="PF23262"/>
    </source>
</evidence>
<dbReference type="InterPro" id="IPR010658">
    <property type="entry name" value="Nodulin-like"/>
</dbReference>
<feature type="transmembrane region" description="Helical" evidence="5">
    <location>
        <begin position="72"/>
        <end position="94"/>
    </location>
</feature>
<feature type="transmembrane region" description="Helical" evidence="5">
    <location>
        <begin position="458"/>
        <end position="478"/>
    </location>
</feature>
<keyword evidence="4 5" id="KW-0472">Membrane</keyword>
<dbReference type="InterPro" id="IPR056555">
    <property type="entry name" value="NFD4_C"/>
</dbReference>
<evidence type="ECO:0000256" key="2">
    <source>
        <dbReference type="ARBA" id="ARBA00022692"/>
    </source>
</evidence>
<evidence type="ECO:0000256" key="6">
    <source>
        <dbReference type="SAM" id="SignalP"/>
    </source>
</evidence>
<dbReference type="GO" id="GO:0016020">
    <property type="term" value="C:membrane"/>
    <property type="evidence" value="ECO:0007669"/>
    <property type="project" value="UniProtKB-SubCell"/>
</dbReference>
<feature type="transmembrane region" description="Helical" evidence="5">
    <location>
        <begin position="204"/>
        <end position="223"/>
    </location>
</feature>
<evidence type="ECO:0000256" key="4">
    <source>
        <dbReference type="ARBA" id="ARBA00023136"/>
    </source>
</evidence>
<gene>
    <name evidence="10" type="primary">LOC111492867</name>
</gene>
<feature type="domain" description="Nodulin-like" evidence="7">
    <location>
        <begin position="7"/>
        <end position="252"/>
    </location>
</feature>
<feature type="transmembrane region" description="Helical" evidence="5">
    <location>
        <begin position="289"/>
        <end position="310"/>
    </location>
</feature>
<evidence type="ECO:0000259" key="7">
    <source>
        <dbReference type="Pfam" id="PF06813"/>
    </source>
</evidence>
<feature type="transmembrane region" description="Helical" evidence="5">
    <location>
        <begin position="172"/>
        <end position="192"/>
    </location>
</feature>
<proteinExistence type="predicted"/>
<feature type="signal peptide" evidence="6">
    <location>
        <begin position="1"/>
        <end position="22"/>
    </location>
</feature>
<dbReference type="RefSeq" id="XP_022998130.1">
    <property type="nucleotide sequence ID" value="XM_023142362.1"/>
</dbReference>
<dbReference type="SUPFAM" id="SSF103473">
    <property type="entry name" value="MFS general substrate transporter"/>
    <property type="match status" value="2"/>
</dbReference>
<protein>
    <submittedName>
        <fullName evidence="10">Protein NUCLEAR FUSION DEFECTIVE 4-like</fullName>
    </submittedName>
</protein>
<feature type="transmembrane region" description="Helical" evidence="5">
    <location>
        <begin position="387"/>
        <end position="407"/>
    </location>
</feature>
<reference evidence="10" key="1">
    <citation type="submission" date="2025-08" db="UniProtKB">
        <authorList>
            <consortium name="RefSeq"/>
        </authorList>
    </citation>
    <scope>IDENTIFICATION</scope>
    <source>
        <tissue evidence="10">Young leaves</tissue>
    </source>
</reference>
<feature type="transmembrane region" description="Helical" evidence="5">
    <location>
        <begin position="100"/>
        <end position="127"/>
    </location>
</feature>
<dbReference type="Pfam" id="PF06813">
    <property type="entry name" value="Nodulin-like"/>
    <property type="match status" value="1"/>
</dbReference>
<dbReference type="AlphaFoldDB" id="A0A6J1KBR5"/>
<dbReference type="Pfam" id="PF23262">
    <property type="entry name" value="NFD4_C"/>
    <property type="match status" value="1"/>
</dbReference>
<evidence type="ECO:0000313" key="9">
    <source>
        <dbReference type="Proteomes" id="UP000504608"/>
    </source>
</evidence>
<dbReference type="OrthoDB" id="410267at2759"/>
<dbReference type="InterPro" id="IPR036259">
    <property type="entry name" value="MFS_trans_sf"/>
</dbReference>
<dbReference type="GeneID" id="111492867"/>
<dbReference type="PANTHER" id="PTHR21576">
    <property type="entry name" value="UNCHARACTERIZED NODULIN-LIKE PROTEIN"/>
    <property type="match status" value="1"/>
</dbReference>
<dbReference type="Proteomes" id="UP000504608">
    <property type="component" value="Unplaced"/>
</dbReference>
<name>A0A6J1KBR5_CUCMA</name>
<sequence length="506" mass="55011">MSSRALQWLSLVGIIWLQSINGTSFNFPSYSSQFKHQLSMSQLQLNNLAFASDAGKLFGFVSGFAANSLPLWLVLVIGSSLGLVGYGIQYLFIINQLHDPSYWVIFLLTVLAGNSICWINTVCYIVAIRNFKAHRHVAVGISTSYQGLSAKIYTDIVESMFSKRSSKRTETFLLLNSVLPLGVCVFVSPLVRVHVVEEQGGMEIGVFLIFMITIATGFFAVFTSLGSISTKLSPLTGLVGILVFLLLPLAVAVAENVKRKTEQPEKHRGGVEAAMEEIGAKEMLKRMNFWLHFGVYFFGATLGLVFLNNLGQIAESRRSSGVSSLVSLSSSFGFFGRLTPSLLDHFFPGKLMKSKPGWMVALLGAMCGGFFLLLWPTDTSLCTSTAIIAGCTGAITSIAVSVTTELFGADNFSINHNLVVANIPLGSFLFGSLAGFLYRNQVPAGAGKCVGVECYRAVFLIWGCLCLVGTLLALVLFARTRSFYSTKRRMVEDSPPLHVLPLSLVS</sequence>
<feature type="transmembrane region" description="Helical" evidence="5">
    <location>
        <begin position="419"/>
        <end position="438"/>
    </location>
</feature>
<evidence type="ECO:0000256" key="5">
    <source>
        <dbReference type="SAM" id="Phobius"/>
    </source>
</evidence>
<feature type="domain" description="NFD4 C-terminal" evidence="8">
    <location>
        <begin position="275"/>
        <end position="485"/>
    </location>
</feature>